<evidence type="ECO:0000256" key="5">
    <source>
        <dbReference type="ARBA" id="ARBA00023015"/>
    </source>
</evidence>
<proteinExistence type="predicted"/>
<evidence type="ECO:0000256" key="6">
    <source>
        <dbReference type="ARBA" id="ARBA00023125"/>
    </source>
</evidence>
<keyword evidence="4" id="KW-0862">Zinc</keyword>
<reference evidence="13" key="1">
    <citation type="submission" date="2025-08" db="UniProtKB">
        <authorList>
            <consortium name="RefSeq"/>
        </authorList>
    </citation>
    <scope>IDENTIFICATION</scope>
    <source>
        <tissue evidence="13">Young leaves</tissue>
    </source>
</reference>
<organism evidence="12 13">
    <name type="scientific">Cucurbita maxima</name>
    <name type="common">Pumpkin</name>
    <name type="synonym">Winter squash</name>
    <dbReference type="NCBI Taxonomy" id="3661"/>
    <lineage>
        <taxon>Eukaryota</taxon>
        <taxon>Viridiplantae</taxon>
        <taxon>Streptophyta</taxon>
        <taxon>Embryophyta</taxon>
        <taxon>Tracheophyta</taxon>
        <taxon>Spermatophyta</taxon>
        <taxon>Magnoliopsida</taxon>
        <taxon>eudicotyledons</taxon>
        <taxon>Gunneridae</taxon>
        <taxon>Pentapetalae</taxon>
        <taxon>rosids</taxon>
        <taxon>fabids</taxon>
        <taxon>Cucurbitales</taxon>
        <taxon>Cucurbitaceae</taxon>
        <taxon>Cucurbiteae</taxon>
        <taxon>Cucurbita</taxon>
    </lineage>
</organism>
<evidence type="ECO:0000313" key="13">
    <source>
        <dbReference type="RefSeq" id="XP_022994406.1"/>
    </source>
</evidence>
<evidence type="ECO:0000313" key="12">
    <source>
        <dbReference type="Proteomes" id="UP000504608"/>
    </source>
</evidence>
<sequence>MESMSVNEVERTNQFTSATLVWEHLLSLHSAPSFPSIFTLFFPPISTFLGTSKFQSSWKTVFAETEVEKMASSTSGSSKRARGANNAGSQPVSCLVDGCNSDLSNCRDYHRRHKVCELHSKTPQVTIGGLKQRFCQQCSRFHSLEEFDEGKRSCRKRLDGHNRRRRKPQTDLLPRSAGPFSYHQGSHLLPYTRAQVYPSTTVSSHGWSSTGETAGLHRDQQLNFLEKQSLFVEQSHHSNNYKTAQTLAFMHGGPTTTCQPLLRSMNTLSENGGGGGGGGERNKMIYDRFRIGVSESDCALSLLSSPQAQTDHQPQPQQAESGSSGHLDLSRIEQHQRSAAVSLLQPLSHHHSHNSYENSDSDNHGGALNFPGIFGIASENAGNESPSTLPFHWE</sequence>
<evidence type="ECO:0000256" key="10">
    <source>
        <dbReference type="SAM" id="MobiDB-lite"/>
    </source>
</evidence>
<name>A0A6J1JZ22_CUCMA</name>
<dbReference type="OrthoDB" id="514967at2759"/>
<dbReference type="AlphaFoldDB" id="A0A6J1JZ22"/>
<accession>A0A6J1JZ22</accession>
<feature type="region of interest" description="Disordered" evidence="10">
    <location>
        <begin position="69"/>
        <end position="90"/>
    </location>
</feature>
<dbReference type="PANTHER" id="PTHR31251:SF207">
    <property type="entry name" value="SQUAMOSA PROMOTER-BINDING-LIKE PROTEIN 13A-RELATED"/>
    <property type="match status" value="1"/>
</dbReference>
<dbReference type="InterPro" id="IPR044817">
    <property type="entry name" value="SBP-like"/>
</dbReference>
<keyword evidence="12" id="KW-1185">Reference proteome</keyword>
<evidence type="ECO:0000256" key="2">
    <source>
        <dbReference type="ARBA" id="ARBA00022723"/>
    </source>
</evidence>
<keyword evidence="6" id="KW-0238">DNA-binding</keyword>
<dbReference type="GO" id="GO:0005634">
    <property type="term" value="C:nucleus"/>
    <property type="evidence" value="ECO:0007669"/>
    <property type="project" value="UniProtKB-SubCell"/>
</dbReference>
<dbReference type="Pfam" id="PF03110">
    <property type="entry name" value="SBP"/>
    <property type="match status" value="1"/>
</dbReference>
<dbReference type="Proteomes" id="UP000504608">
    <property type="component" value="Unplaced"/>
</dbReference>
<dbReference type="Gene3D" id="4.10.1100.10">
    <property type="entry name" value="Transcription factor, SBP-box domain"/>
    <property type="match status" value="1"/>
</dbReference>
<dbReference type="KEGG" id="cmax:111490133"/>
<dbReference type="SUPFAM" id="SSF103612">
    <property type="entry name" value="SBT domain"/>
    <property type="match status" value="1"/>
</dbReference>
<evidence type="ECO:0000256" key="3">
    <source>
        <dbReference type="ARBA" id="ARBA00022771"/>
    </source>
</evidence>
<evidence type="ECO:0000256" key="7">
    <source>
        <dbReference type="ARBA" id="ARBA00023163"/>
    </source>
</evidence>
<keyword evidence="3 9" id="KW-0863">Zinc-finger</keyword>
<feature type="domain" description="SBP-type" evidence="11">
    <location>
        <begin position="91"/>
        <end position="168"/>
    </location>
</feature>
<dbReference type="GeneID" id="111490133"/>
<evidence type="ECO:0000256" key="9">
    <source>
        <dbReference type="PROSITE-ProRule" id="PRU00470"/>
    </source>
</evidence>
<keyword evidence="5" id="KW-0805">Transcription regulation</keyword>
<dbReference type="RefSeq" id="XP_022994406.1">
    <property type="nucleotide sequence ID" value="XM_023138638.1"/>
</dbReference>
<evidence type="ECO:0000256" key="8">
    <source>
        <dbReference type="ARBA" id="ARBA00023242"/>
    </source>
</evidence>
<feature type="region of interest" description="Disordered" evidence="10">
    <location>
        <begin position="158"/>
        <end position="177"/>
    </location>
</feature>
<dbReference type="PANTHER" id="PTHR31251">
    <property type="entry name" value="SQUAMOSA PROMOTER-BINDING-LIKE PROTEIN 4"/>
    <property type="match status" value="1"/>
</dbReference>
<dbReference type="FunFam" id="4.10.1100.10:FF:000001">
    <property type="entry name" value="Squamosa promoter-binding-like protein 14"/>
    <property type="match status" value="1"/>
</dbReference>
<gene>
    <name evidence="13" type="primary">LOC111490133</name>
</gene>
<feature type="region of interest" description="Disordered" evidence="10">
    <location>
        <begin position="306"/>
        <end position="327"/>
    </location>
</feature>
<comment type="subcellular location">
    <subcellularLocation>
        <location evidence="1">Nucleus</location>
    </subcellularLocation>
</comment>
<dbReference type="GO" id="GO:0008270">
    <property type="term" value="F:zinc ion binding"/>
    <property type="evidence" value="ECO:0007669"/>
    <property type="project" value="UniProtKB-KW"/>
</dbReference>
<feature type="compositionally biased region" description="Low complexity" evidence="10">
    <location>
        <begin position="306"/>
        <end position="318"/>
    </location>
</feature>
<dbReference type="PROSITE" id="PS51141">
    <property type="entry name" value="ZF_SBP"/>
    <property type="match status" value="1"/>
</dbReference>
<dbReference type="InterPro" id="IPR004333">
    <property type="entry name" value="SBP_dom"/>
</dbReference>
<dbReference type="GO" id="GO:0003677">
    <property type="term" value="F:DNA binding"/>
    <property type="evidence" value="ECO:0007669"/>
    <property type="project" value="UniProtKB-KW"/>
</dbReference>
<dbReference type="InterPro" id="IPR036893">
    <property type="entry name" value="SBP_sf"/>
</dbReference>
<evidence type="ECO:0000256" key="4">
    <source>
        <dbReference type="ARBA" id="ARBA00022833"/>
    </source>
</evidence>
<protein>
    <submittedName>
        <fullName evidence="13">Squamosa promoter-binding-like protein 13A</fullName>
    </submittedName>
</protein>
<evidence type="ECO:0000256" key="1">
    <source>
        <dbReference type="ARBA" id="ARBA00004123"/>
    </source>
</evidence>
<keyword evidence="8" id="KW-0539">Nucleus</keyword>
<keyword evidence="2" id="KW-0479">Metal-binding</keyword>
<evidence type="ECO:0000259" key="11">
    <source>
        <dbReference type="PROSITE" id="PS51141"/>
    </source>
</evidence>
<keyword evidence="7" id="KW-0804">Transcription</keyword>